<name>A0A1F5EJU8_9BACT</name>
<evidence type="ECO:0000313" key="7">
    <source>
        <dbReference type="EMBL" id="OGD67665.1"/>
    </source>
</evidence>
<evidence type="ECO:0000256" key="3">
    <source>
        <dbReference type="ARBA" id="ARBA00022692"/>
    </source>
</evidence>
<evidence type="ECO:0000256" key="2">
    <source>
        <dbReference type="ARBA" id="ARBA00022481"/>
    </source>
</evidence>
<keyword evidence="3 6" id="KW-0812">Transmembrane</keyword>
<dbReference type="PRINTS" id="PR00813">
    <property type="entry name" value="BCTERIALGSPG"/>
</dbReference>
<evidence type="ECO:0000256" key="4">
    <source>
        <dbReference type="ARBA" id="ARBA00022989"/>
    </source>
</evidence>
<dbReference type="PANTHER" id="PTHR30093:SF44">
    <property type="entry name" value="TYPE II SECRETION SYSTEM CORE PROTEIN G"/>
    <property type="match status" value="1"/>
</dbReference>
<evidence type="ECO:0008006" key="9">
    <source>
        <dbReference type="Google" id="ProtNLM"/>
    </source>
</evidence>
<dbReference type="STRING" id="1797582.A2442_03785"/>
<evidence type="ECO:0000256" key="1">
    <source>
        <dbReference type="ARBA" id="ARBA00004167"/>
    </source>
</evidence>
<dbReference type="InterPro" id="IPR012902">
    <property type="entry name" value="N_methyl_site"/>
</dbReference>
<dbReference type="Proteomes" id="UP000179003">
    <property type="component" value="Unassembled WGS sequence"/>
</dbReference>
<dbReference type="Gene3D" id="3.30.700.10">
    <property type="entry name" value="Glycoprotein, Type 4 Pilin"/>
    <property type="match status" value="1"/>
</dbReference>
<dbReference type="SUPFAM" id="SSF54523">
    <property type="entry name" value="Pili subunits"/>
    <property type="match status" value="1"/>
</dbReference>
<keyword evidence="2" id="KW-0488">Methylation</keyword>
<comment type="subcellular location">
    <subcellularLocation>
        <location evidence="1">Membrane</location>
        <topology evidence="1">Single-pass membrane protein</topology>
    </subcellularLocation>
</comment>
<dbReference type="InterPro" id="IPR000983">
    <property type="entry name" value="Bac_GSPG_pilin"/>
</dbReference>
<accession>A0A1F5EJU8</accession>
<comment type="caution">
    <text evidence="7">The sequence shown here is derived from an EMBL/GenBank/DDBJ whole genome shotgun (WGS) entry which is preliminary data.</text>
</comment>
<dbReference type="AlphaFoldDB" id="A0A1F5EJU8"/>
<sequence>MFKKLNLTKTKNSLNNSFKATAKLKNNLGFTLIELLVVISIIGLLSSVVMASLNSARSKARDIKRVQGLQQVQIALEMYYNENGSYPNNATVGASNMDCWECGIVAWRDLNKLAVLSPYLKTRPIDPSIPTSGFFVGAFDGLFYKTSANMQDYAIAMVNVSENWNSIPANMKNTTFWGGSNSIFLSTPNAKNWILFGAY</sequence>
<gene>
    <name evidence="7" type="ORF">A2442_03785</name>
</gene>
<feature type="transmembrane region" description="Helical" evidence="6">
    <location>
        <begin position="28"/>
        <end position="53"/>
    </location>
</feature>
<dbReference type="GO" id="GO:0016020">
    <property type="term" value="C:membrane"/>
    <property type="evidence" value="ECO:0007669"/>
    <property type="project" value="UniProtKB-SubCell"/>
</dbReference>
<evidence type="ECO:0000256" key="6">
    <source>
        <dbReference type="SAM" id="Phobius"/>
    </source>
</evidence>
<organism evidence="7 8">
    <name type="scientific">Candidatus Campbellbacteria bacterium RIFOXYC2_FULL_35_25</name>
    <dbReference type="NCBI Taxonomy" id="1797582"/>
    <lineage>
        <taxon>Bacteria</taxon>
        <taxon>Candidatus Campbelliibacteriota</taxon>
    </lineage>
</organism>
<dbReference type="Pfam" id="PF07963">
    <property type="entry name" value="N_methyl"/>
    <property type="match status" value="1"/>
</dbReference>
<evidence type="ECO:0000313" key="8">
    <source>
        <dbReference type="Proteomes" id="UP000179003"/>
    </source>
</evidence>
<proteinExistence type="predicted"/>
<keyword evidence="5 6" id="KW-0472">Membrane</keyword>
<keyword evidence="4 6" id="KW-1133">Transmembrane helix</keyword>
<dbReference type="PANTHER" id="PTHR30093">
    <property type="entry name" value="GENERAL SECRETION PATHWAY PROTEIN G"/>
    <property type="match status" value="1"/>
</dbReference>
<protein>
    <recommendedName>
        <fullName evidence="9">Type II secretion system protein GspG C-terminal domain-containing protein</fullName>
    </recommendedName>
</protein>
<dbReference type="GO" id="GO:0015627">
    <property type="term" value="C:type II protein secretion system complex"/>
    <property type="evidence" value="ECO:0007669"/>
    <property type="project" value="InterPro"/>
</dbReference>
<dbReference type="InterPro" id="IPR045584">
    <property type="entry name" value="Pilin-like"/>
</dbReference>
<dbReference type="NCBIfam" id="TIGR02532">
    <property type="entry name" value="IV_pilin_GFxxxE"/>
    <property type="match status" value="1"/>
</dbReference>
<reference evidence="7 8" key="1">
    <citation type="journal article" date="2016" name="Nat. Commun.">
        <title>Thousands of microbial genomes shed light on interconnected biogeochemical processes in an aquifer system.</title>
        <authorList>
            <person name="Anantharaman K."/>
            <person name="Brown C.T."/>
            <person name="Hug L.A."/>
            <person name="Sharon I."/>
            <person name="Castelle C.J."/>
            <person name="Probst A.J."/>
            <person name="Thomas B.C."/>
            <person name="Singh A."/>
            <person name="Wilkins M.J."/>
            <person name="Karaoz U."/>
            <person name="Brodie E.L."/>
            <person name="Williams K.H."/>
            <person name="Hubbard S.S."/>
            <person name="Banfield J.F."/>
        </authorList>
    </citation>
    <scope>NUCLEOTIDE SEQUENCE [LARGE SCALE GENOMIC DNA]</scope>
</reference>
<evidence type="ECO:0000256" key="5">
    <source>
        <dbReference type="ARBA" id="ARBA00023136"/>
    </source>
</evidence>
<dbReference type="EMBL" id="MFAE01000002">
    <property type="protein sequence ID" value="OGD67665.1"/>
    <property type="molecule type" value="Genomic_DNA"/>
</dbReference>
<dbReference type="GO" id="GO:0015628">
    <property type="term" value="P:protein secretion by the type II secretion system"/>
    <property type="evidence" value="ECO:0007669"/>
    <property type="project" value="InterPro"/>
</dbReference>